<keyword evidence="17 24" id="KW-0675">Receptor</keyword>
<evidence type="ECO:0000256" key="17">
    <source>
        <dbReference type="ARBA" id="ARBA00023170"/>
    </source>
</evidence>
<evidence type="ECO:0000256" key="1">
    <source>
        <dbReference type="ARBA" id="ARBA00004167"/>
    </source>
</evidence>
<dbReference type="InterPro" id="IPR003591">
    <property type="entry name" value="Leu-rich_rpt_typical-subtyp"/>
</dbReference>
<keyword evidence="5" id="KW-0723">Serine/threonine-protein kinase</keyword>
<dbReference type="Pfam" id="PF00560">
    <property type="entry name" value="LRR_1"/>
    <property type="match status" value="8"/>
</dbReference>
<dbReference type="InterPro" id="IPR008271">
    <property type="entry name" value="Ser/Thr_kinase_AS"/>
</dbReference>
<keyword evidence="9 22" id="KW-0732">Signal</keyword>
<dbReference type="PROSITE" id="PS50011">
    <property type="entry name" value="PROTEIN_KINASE_DOM"/>
    <property type="match status" value="1"/>
</dbReference>
<dbReference type="Proteomes" id="UP000797356">
    <property type="component" value="Chromosome 6"/>
</dbReference>
<keyword evidence="7" id="KW-0808">Transferase</keyword>
<sequence>MALFLSLLLLLLFSPSSASPTNSLTSSLRNQASILVSLKQSLYTSDLLLESWNMSNHPALCSWAGVRCDDTKRLVVELNISNSNISGFISPAIAELKSLRYLSVAGNSLSGEFPPIITKLSGLQHLNISNNQFNGTLAWKFYTMVELEVFDAYNNDFSGSLPLGLSMLPKLRHLDLGGNYFSGAIPASYGDFKVLSYLSLAGNDLSGFIPAELGKLGSLEQLYLGYYNEFDGGIPAELGTLANLVHLDLSSCGLESEIPPQLGNLKKLDTLFLHANQLIGFIPPQLGNLSSLRYLDISNNALTGEIPKEFSKLQELVLLHMFMNRLHGEIPEFMAELPNLEALMLWRNNFTGTIPPELGRNGKLRELDLSSNKLTGVVPKALCFGRRLEILILLNNFLFGPLPDDLGECTTLSRVRMGQNYLSGSIPRGFLYLPELSLMELQNNYLTGVITEDPTKNPAKLGQLNLSNNRLFGPIPSSIGNFSALQILLLGGNQFTGPVPPQVGLLKRVLKIDMSRNNFSGTIPADIGDCLLLTYLDLSQNQLSGPIPAQISRIRILNYLNVSWNHLNQSIPKEIGSMKSLTSADFSRNDFSGRIPETGQFAYFNASSYLGNPQLCGSVSNPCNFTSTSQFRSDQHLGAKSQLPGKFKLLFALGLLTCSIFFATTVVIKTRSMIRRNSKSWKLTAFQKLEFGSEDIVECLKENYIIGRGGAGIVYRGTMPNGEQVAVKRLLGISKGSSHDNGFSAEIQTLGKIRHRYIVRLLAFCTNKETNLLVYEYMRNGSLGEVLHGKRGGHLNWQIRLRIATEAAKGLCYLHHDCGPPILHRDVKSNNILLDADFEAHVADFGLAKYLRDTGASECMSAIAGSYGYIAPEYAYTLKVDEKSDVYSFGVVLLELITGRRPVGDFGDEGLDIVRWARMNTNWSKEGVVKILDPRLINVPLEEAMQVFFVGMLCVQEQSVERPTMREVVQMLEQTKQSFGFPTR</sequence>
<dbReference type="AlphaFoldDB" id="A0A8K0IAI5"/>
<dbReference type="InterPro" id="IPR032675">
    <property type="entry name" value="LRR_dom_sf"/>
</dbReference>
<keyword evidence="15 21" id="KW-1133">Transmembrane helix</keyword>
<proteinExistence type="inferred from homology"/>
<keyword evidence="6" id="KW-0433">Leucine-rich repeat</keyword>
<reference evidence="24" key="1">
    <citation type="journal article" date="2017" name="Gigascience">
        <title>The genome draft of coconut (Cocos nucifera).</title>
        <authorList>
            <person name="Xiao Y."/>
            <person name="Xu P."/>
            <person name="Fan H."/>
            <person name="Baudouin L."/>
            <person name="Xia W."/>
            <person name="Bocs S."/>
            <person name="Xu J."/>
            <person name="Li Q."/>
            <person name="Guo A."/>
            <person name="Zhou L."/>
            <person name="Li J."/>
            <person name="Wu Y."/>
            <person name="Ma Z."/>
            <person name="Armero A."/>
            <person name="Issali A.E."/>
            <person name="Liu N."/>
            <person name="Peng M."/>
            <person name="Yang Y."/>
        </authorList>
    </citation>
    <scope>NUCLEOTIDE SEQUENCE</scope>
    <source>
        <tissue evidence="24">Spear leaf of Hainan Tall coconut</tissue>
    </source>
</reference>
<evidence type="ECO:0000256" key="3">
    <source>
        <dbReference type="ARBA" id="ARBA00012513"/>
    </source>
</evidence>
<name>A0A8K0IAI5_COCNU</name>
<evidence type="ECO:0000256" key="9">
    <source>
        <dbReference type="ARBA" id="ARBA00022729"/>
    </source>
</evidence>
<dbReference type="GO" id="GO:0030154">
    <property type="term" value="P:cell differentiation"/>
    <property type="evidence" value="ECO:0007669"/>
    <property type="project" value="UniProtKB-KW"/>
</dbReference>
<evidence type="ECO:0000256" key="16">
    <source>
        <dbReference type="ARBA" id="ARBA00023136"/>
    </source>
</evidence>
<keyword evidence="11" id="KW-0547">Nucleotide-binding</keyword>
<dbReference type="PANTHER" id="PTHR48056">
    <property type="entry name" value="LRR RECEPTOR-LIKE SERINE/THREONINE-PROTEIN KINASE-RELATED"/>
    <property type="match status" value="1"/>
</dbReference>
<comment type="catalytic activity">
    <reaction evidence="20">
        <text>L-seryl-[protein] + ATP = O-phospho-L-seryl-[protein] + ADP + H(+)</text>
        <dbReference type="Rhea" id="RHEA:17989"/>
        <dbReference type="Rhea" id="RHEA-COMP:9863"/>
        <dbReference type="Rhea" id="RHEA-COMP:11604"/>
        <dbReference type="ChEBI" id="CHEBI:15378"/>
        <dbReference type="ChEBI" id="CHEBI:29999"/>
        <dbReference type="ChEBI" id="CHEBI:30616"/>
        <dbReference type="ChEBI" id="CHEBI:83421"/>
        <dbReference type="ChEBI" id="CHEBI:456216"/>
        <dbReference type="EC" id="2.7.11.1"/>
    </reaction>
</comment>
<evidence type="ECO:0000256" key="4">
    <source>
        <dbReference type="ARBA" id="ARBA00022473"/>
    </source>
</evidence>
<comment type="catalytic activity">
    <reaction evidence="19">
        <text>L-threonyl-[protein] + ATP = O-phospho-L-threonyl-[protein] + ADP + H(+)</text>
        <dbReference type="Rhea" id="RHEA:46608"/>
        <dbReference type="Rhea" id="RHEA-COMP:11060"/>
        <dbReference type="Rhea" id="RHEA-COMP:11605"/>
        <dbReference type="ChEBI" id="CHEBI:15378"/>
        <dbReference type="ChEBI" id="CHEBI:30013"/>
        <dbReference type="ChEBI" id="CHEBI:30616"/>
        <dbReference type="ChEBI" id="CHEBI:61977"/>
        <dbReference type="ChEBI" id="CHEBI:456216"/>
        <dbReference type="EC" id="2.7.11.1"/>
    </reaction>
</comment>
<keyword evidence="12 24" id="KW-0418">Kinase</keyword>
<dbReference type="Gene3D" id="3.30.200.20">
    <property type="entry name" value="Phosphorylase Kinase, domain 1"/>
    <property type="match status" value="1"/>
</dbReference>
<organism evidence="24 25">
    <name type="scientific">Cocos nucifera</name>
    <name type="common">Coconut palm</name>
    <dbReference type="NCBI Taxonomy" id="13894"/>
    <lineage>
        <taxon>Eukaryota</taxon>
        <taxon>Viridiplantae</taxon>
        <taxon>Streptophyta</taxon>
        <taxon>Embryophyta</taxon>
        <taxon>Tracheophyta</taxon>
        <taxon>Spermatophyta</taxon>
        <taxon>Magnoliopsida</taxon>
        <taxon>Liliopsida</taxon>
        <taxon>Arecaceae</taxon>
        <taxon>Arecoideae</taxon>
        <taxon>Cocoseae</taxon>
        <taxon>Attaleinae</taxon>
        <taxon>Cocos</taxon>
    </lineage>
</organism>
<evidence type="ECO:0000256" key="12">
    <source>
        <dbReference type="ARBA" id="ARBA00022777"/>
    </source>
</evidence>
<evidence type="ECO:0000256" key="15">
    <source>
        <dbReference type="ARBA" id="ARBA00022989"/>
    </source>
</evidence>
<comment type="caution">
    <text evidence="24">The sequence shown here is derived from an EMBL/GenBank/DDBJ whole genome shotgun (WGS) entry which is preliminary data.</text>
</comment>
<dbReference type="SUPFAM" id="SSF56112">
    <property type="entry name" value="Protein kinase-like (PK-like)"/>
    <property type="match status" value="1"/>
</dbReference>
<keyword evidence="14" id="KW-0067">ATP-binding</keyword>
<keyword evidence="16 21" id="KW-0472">Membrane</keyword>
<evidence type="ECO:0000256" key="18">
    <source>
        <dbReference type="ARBA" id="ARBA00023180"/>
    </source>
</evidence>
<feature type="transmembrane region" description="Helical" evidence="21">
    <location>
        <begin position="649"/>
        <end position="668"/>
    </location>
</feature>
<evidence type="ECO:0000256" key="20">
    <source>
        <dbReference type="ARBA" id="ARBA00048679"/>
    </source>
</evidence>
<dbReference type="EC" id="2.7.11.1" evidence="3"/>
<dbReference type="Pfam" id="PF08263">
    <property type="entry name" value="LRRNT_2"/>
    <property type="match status" value="1"/>
</dbReference>
<dbReference type="SUPFAM" id="SSF52047">
    <property type="entry name" value="RNI-like"/>
    <property type="match status" value="1"/>
</dbReference>
<dbReference type="FunFam" id="3.80.10.10:FF:000371">
    <property type="entry name" value="Leucine-rich repeat receptor-like serine/threonine-protein kinase BAM3"/>
    <property type="match status" value="1"/>
</dbReference>
<dbReference type="GO" id="GO:0004674">
    <property type="term" value="F:protein serine/threonine kinase activity"/>
    <property type="evidence" value="ECO:0007669"/>
    <property type="project" value="UniProtKB-KW"/>
</dbReference>
<evidence type="ECO:0000256" key="19">
    <source>
        <dbReference type="ARBA" id="ARBA00047899"/>
    </source>
</evidence>
<dbReference type="PANTHER" id="PTHR48056:SF52">
    <property type="entry name" value="PROTEIN KINASE DOMAIN-CONTAINING PROTEIN"/>
    <property type="match status" value="1"/>
</dbReference>
<dbReference type="Pfam" id="PF00069">
    <property type="entry name" value="Pkinase"/>
    <property type="match status" value="1"/>
</dbReference>
<dbReference type="InterPro" id="IPR001611">
    <property type="entry name" value="Leu-rich_rpt"/>
</dbReference>
<keyword evidence="25" id="KW-1185">Reference proteome</keyword>
<reference evidence="24" key="2">
    <citation type="submission" date="2019-07" db="EMBL/GenBank/DDBJ databases">
        <authorList>
            <person name="Yang Y."/>
            <person name="Bocs S."/>
            <person name="Baudouin L."/>
        </authorList>
    </citation>
    <scope>NUCLEOTIDE SEQUENCE</scope>
    <source>
        <tissue evidence="24">Spear leaf of Hainan Tall coconut</tissue>
    </source>
</reference>
<dbReference type="SMART" id="SM00220">
    <property type="entry name" value="S_TKc"/>
    <property type="match status" value="1"/>
</dbReference>
<keyword evidence="18" id="KW-0325">Glycoprotein</keyword>
<dbReference type="GO" id="GO:0033612">
    <property type="term" value="F:receptor serine/threonine kinase binding"/>
    <property type="evidence" value="ECO:0007669"/>
    <property type="project" value="TreeGrafter"/>
</dbReference>
<dbReference type="InterPro" id="IPR013210">
    <property type="entry name" value="LRR_N_plant-typ"/>
</dbReference>
<dbReference type="FunFam" id="3.80.10.10:FF:000129">
    <property type="entry name" value="Leucine-rich repeat receptor-like kinase"/>
    <property type="match status" value="1"/>
</dbReference>
<evidence type="ECO:0000256" key="6">
    <source>
        <dbReference type="ARBA" id="ARBA00022614"/>
    </source>
</evidence>
<comment type="subcellular location">
    <subcellularLocation>
        <location evidence="1">Membrane</location>
        <topology evidence="1">Single-pass membrane protein</topology>
    </subcellularLocation>
</comment>
<feature type="chain" id="PRO_5035482063" description="non-specific serine/threonine protein kinase" evidence="22">
    <location>
        <begin position="19"/>
        <end position="984"/>
    </location>
</feature>
<evidence type="ECO:0000256" key="21">
    <source>
        <dbReference type="SAM" id="Phobius"/>
    </source>
</evidence>
<dbReference type="Gene3D" id="3.80.10.10">
    <property type="entry name" value="Ribonuclease Inhibitor"/>
    <property type="match status" value="4"/>
</dbReference>
<dbReference type="SMART" id="SM00369">
    <property type="entry name" value="LRR_TYP"/>
    <property type="match status" value="7"/>
</dbReference>
<dbReference type="EMBL" id="CM017877">
    <property type="protein sequence ID" value="KAG1346691.1"/>
    <property type="molecule type" value="Genomic_DNA"/>
</dbReference>
<feature type="signal peptide" evidence="22">
    <location>
        <begin position="1"/>
        <end position="18"/>
    </location>
</feature>
<dbReference type="InterPro" id="IPR050647">
    <property type="entry name" value="Plant_LRR-RLKs"/>
</dbReference>
<evidence type="ECO:0000256" key="8">
    <source>
        <dbReference type="ARBA" id="ARBA00022692"/>
    </source>
</evidence>
<comment type="similarity">
    <text evidence="2">Belongs to the protein kinase superfamily. Ser/Thr protein kinase family.</text>
</comment>
<dbReference type="SUPFAM" id="SSF52058">
    <property type="entry name" value="L domain-like"/>
    <property type="match status" value="1"/>
</dbReference>
<dbReference type="InterPro" id="IPR000719">
    <property type="entry name" value="Prot_kinase_dom"/>
</dbReference>
<evidence type="ECO:0000313" key="25">
    <source>
        <dbReference type="Proteomes" id="UP000797356"/>
    </source>
</evidence>
<protein>
    <recommendedName>
        <fullName evidence="3">non-specific serine/threonine protein kinase</fullName>
        <ecNumber evidence="3">2.7.11.1</ecNumber>
    </recommendedName>
</protein>
<dbReference type="Gene3D" id="1.10.510.10">
    <property type="entry name" value="Transferase(Phosphotransferase) domain 1"/>
    <property type="match status" value="1"/>
</dbReference>
<dbReference type="OrthoDB" id="742483at2759"/>
<evidence type="ECO:0000256" key="7">
    <source>
        <dbReference type="ARBA" id="ARBA00022679"/>
    </source>
</evidence>
<dbReference type="GO" id="GO:0010075">
    <property type="term" value="P:regulation of meristem growth"/>
    <property type="evidence" value="ECO:0007669"/>
    <property type="project" value="UniProtKB-ARBA"/>
</dbReference>
<keyword evidence="8 21" id="KW-0812">Transmembrane</keyword>
<evidence type="ECO:0000256" key="13">
    <source>
        <dbReference type="ARBA" id="ARBA00022782"/>
    </source>
</evidence>
<dbReference type="GO" id="GO:0009908">
    <property type="term" value="P:flower development"/>
    <property type="evidence" value="ECO:0007669"/>
    <property type="project" value="UniProtKB-ARBA"/>
</dbReference>
<keyword evidence="10" id="KW-0677">Repeat</keyword>
<dbReference type="InterPro" id="IPR011009">
    <property type="entry name" value="Kinase-like_dom_sf"/>
</dbReference>
<dbReference type="Pfam" id="PF13855">
    <property type="entry name" value="LRR_8"/>
    <property type="match status" value="2"/>
</dbReference>
<evidence type="ECO:0000256" key="5">
    <source>
        <dbReference type="ARBA" id="ARBA00022527"/>
    </source>
</evidence>
<evidence type="ECO:0000256" key="11">
    <source>
        <dbReference type="ARBA" id="ARBA00022741"/>
    </source>
</evidence>
<dbReference type="FunFam" id="1.10.510.10:FF:000201">
    <property type="entry name" value="Leucine-rich repeat receptor-like serine/threonine-protein kinase"/>
    <property type="match status" value="1"/>
</dbReference>
<dbReference type="GO" id="GO:0016020">
    <property type="term" value="C:membrane"/>
    <property type="evidence" value="ECO:0007669"/>
    <property type="project" value="UniProtKB-SubCell"/>
</dbReference>
<evidence type="ECO:0000256" key="14">
    <source>
        <dbReference type="ARBA" id="ARBA00022840"/>
    </source>
</evidence>
<dbReference type="GO" id="GO:0005524">
    <property type="term" value="F:ATP binding"/>
    <property type="evidence" value="ECO:0007669"/>
    <property type="project" value="UniProtKB-KW"/>
</dbReference>
<evidence type="ECO:0000256" key="10">
    <source>
        <dbReference type="ARBA" id="ARBA00022737"/>
    </source>
</evidence>
<evidence type="ECO:0000256" key="2">
    <source>
        <dbReference type="ARBA" id="ARBA00008684"/>
    </source>
</evidence>
<dbReference type="FunFam" id="3.80.10.10:FF:000560">
    <property type="entry name" value="Leucine-rich repeat receptor-like serine/threonine-protein kinase BAM3"/>
    <property type="match status" value="1"/>
</dbReference>
<dbReference type="PROSITE" id="PS00108">
    <property type="entry name" value="PROTEIN_KINASE_ST"/>
    <property type="match status" value="1"/>
</dbReference>
<dbReference type="FunFam" id="3.30.200.20:FF:000292">
    <property type="entry name" value="Leucine-rich repeat receptor-like serine/threonine-protein kinase BAM1"/>
    <property type="match status" value="1"/>
</dbReference>
<evidence type="ECO:0000256" key="22">
    <source>
        <dbReference type="SAM" id="SignalP"/>
    </source>
</evidence>
<evidence type="ECO:0000259" key="23">
    <source>
        <dbReference type="PROSITE" id="PS50011"/>
    </source>
</evidence>
<keyword evidence="13" id="KW-0221">Differentiation</keyword>
<keyword evidence="4" id="KW-0217">Developmental protein</keyword>
<evidence type="ECO:0000313" key="24">
    <source>
        <dbReference type="EMBL" id="KAG1346691.1"/>
    </source>
</evidence>
<feature type="domain" description="Protein kinase" evidence="23">
    <location>
        <begin position="700"/>
        <end position="979"/>
    </location>
</feature>
<gene>
    <name evidence="24" type="ORF">COCNU_06G005200</name>
</gene>
<accession>A0A8K0IAI5</accession>
<dbReference type="FunFam" id="3.80.10.10:FF:000108">
    <property type="entry name" value="Leucine-rich repeat receptor-like serine/threonine-protein kinase BAM3"/>
    <property type="match status" value="1"/>
</dbReference>